<gene>
    <name evidence="1" type="ORF">SAMN02745213_00673</name>
</gene>
<dbReference type="RefSeq" id="WP_078928222.1">
    <property type="nucleotide sequence ID" value="NZ_FUXX01000007.1"/>
</dbReference>
<dbReference type="AlphaFoldDB" id="A0A1T4V335"/>
<reference evidence="2" key="1">
    <citation type="submission" date="2017-02" db="EMBL/GenBank/DDBJ databases">
        <authorList>
            <person name="Varghese N."/>
            <person name="Submissions S."/>
        </authorList>
    </citation>
    <scope>NUCLEOTIDE SEQUENCE [LARGE SCALE GENOMIC DNA]</scope>
    <source>
        <strain evidence="2">DSM 3072</strain>
    </source>
</reference>
<dbReference type="EMBL" id="FUXX01000007">
    <property type="protein sequence ID" value="SKA59373.1"/>
    <property type="molecule type" value="Genomic_DNA"/>
</dbReference>
<evidence type="ECO:0000313" key="1">
    <source>
        <dbReference type="EMBL" id="SKA59373.1"/>
    </source>
</evidence>
<proteinExistence type="predicted"/>
<evidence type="ECO:0000313" key="2">
    <source>
        <dbReference type="Proteomes" id="UP000242432"/>
    </source>
</evidence>
<dbReference type="InterPro" id="IPR021284">
    <property type="entry name" value="DUF2750"/>
</dbReference>
<sequence length="126" mass="14524">MAQLTEKEYEAIQALNAEYRQAMFMRVAKEADGFYILADNDGPLILEDTEEDDEHNLYSILPVWSHEELAAGYAKNNGMDSFKPQFVTRKVWNEKWVPAFKDQPNVLIGFMPISDKDFSVESPMEI</sequence>
<evidence type="ECO:0008006" key="3">
    <source>
        <dbReference type="Google" id="ProtNLM"/>
    </source>
</evidence>
<keyword evidence="2" id="KW-1185">Reference proteome</keyword>
<protein>
    <recommendedName>
        <fullName evidence="3">DUF2750 domain-containing protein</fullName>
    </recommendedName>
</protein>
<name>A0A1T4V335_9GAMM</name>
<dbReference type="Proteomes" id="UP000242432">
    <property type="component" value="Unassembled WGS sequence"/>
</dbReference>
<organism evidence="1 2">
    <name type="scientific">Succinivibrio dextrinosolvens DSM 3072</name>
    <dbReference type="NCBI Taxonomy" id="1123324"/>
    <lineage>
        <taxon>Bacteria</taxon>
        <taxon>Pseudomonadati</taxon>
        <taxon>Pseudomonadota</taxon>
        <taxon>Gammaproteobacteria</taxon>
        <taxon>Aeromonadales</taxon>
        <taxon>Succinivibrionaceae</taxon>
        <taxon>Succinivibrio</taxon>
    </lineage>
</organism>
<dbReference type="Pfam" id="PF11042">
    <property type="entry name" value="DUF2750"/>
    <property type="match status" value="1"/>
</dbReference>
<accession>A0A1T4V335</accession>